<evidence type="ECO:0000259" key="4">
    <source>
        <dbReference type="Pfam" id="PF00685"/>
    </source>
</evidence>
<evidence type="ECO:0000313" key="5">
    <source>
        <dbReference type="EMBL" id="RLM74021.1"/>
    </source>
</evidence>
<evidence type="ECO:0000256" key="2">
    <source>
        <dbReference type="ARBA" id="ARBA00022679"/>
    </source>
</evidence>
<keyword evidence="6" id="KW-1185">Reference proteome</keyword>
<dbReference type="GO" id="GO:0008146">
    <property type="term" value="F:sulfotransferase activity"/>
    <property type="evidence" value="ECO:0007669"/>
    <property type="project" value="InterPro"/>
</dbReference>
<dbReference type="EMBL" id="PQIB02000013">
    <property type="protein sequence ID" value="RLM74021.1"/>
    <property type="molecule type" value="Genomic_DNA"/>
</dbReference>
<protein>
    <recommendedName>
        <fullName evidence="3">Sulfotransferase</fullName>
        <ecNumber evidence="3">2.8.2.-</ecNumber>
    </recommendedName>
</protein>
<dbReference type="PANTHER" id="PTHR11783">
    <property type="entry name" value="SULFOTRANSFERASE SULT"/>
    <property type="match status" value="1"/>
</dbReference>
<dbReference type="Proteomes" id="UP000275267">
    <property type="component" value="Unassembled WGS sequence"/>
</dbReference>
<name>A0A3L6Q7E6_PANMI</name>
<dbReference type="InterPro" id="IPR000863">
    <property type="entry name" value="Sulfotransferase_dom"/>
</dbReference>
<dbReference type="OrthoDB" id="205623at2759"/>
<keyword evidence="2 3" id="KW-0808">Transferase</keyword>
<dbReference type="EC" id="2.8.2.-" evidence="3"/>
<evidence type="ECO:0000256" key="3">
    <source>
        <dbReference type="RuleBase" id="RU361155"/>
    </source>
</evidence>
<reference evidence="6" key="1">
    <citation type="journal article" date="2019" name="Nat. Commun.">
        <title>The genome of broomcorn millet.</title>
        <authorList>
            <person name="Zou C."/>
            <person name="Miki D."/>
            <person name="Li D."/>
            <person name="Tang Q."/>
            <person name="Xiao L."/>
            <person name="Rajput S."/>
            <person name="Deng P."/>
            <person name="Jia W."/>
            <person name="Huang R."/>
            <person name="Zhang M."/>
            <person name="Sun Y."/>
            <person name="Hu J."/>
            <person name="Fu X."/>
            <person name="Schnable P.S."/>
            <person name="Li F."/>
            <person name="Zhang H."/>
            <person name="Feng B."/>
            <person name="Zhu X."/>
            <person name="Liu R."/>
            <person name="Schnable J.C."/>
            <person name="Zhu J.-K."/>
            <person name="Zhang H."/>
        </authorList>
    </citation>
    <scope>NUCLEOTIDE SEQUENCE [LARGE SCALE GENOMIC DNA]</scope>
</reference>
<dbReference type="InterPro" id="IPR027417">
    <property type="entry name" value="P-loop_NTPase"/>
</dbReference>
<evidence type="ECO:0000256" key="1">
    <source>
        <dbReference type="ARBA" id="ARBA00005771"/>
    </source>
</evidence>
<proteinExistence type="inferred from homology"/>
<dbReference type="SUPFAM" id="SSF52540">
    <property type="entry name" value="P-loop containing nucleoside triphosphate hydrolases"/>
    <property type="match status" value="1"/>
</dbReference>
<dbReference type="Pfam" id="PF00685">
    <property type="entry name" value="Sulfotransfer_1"/>
    <property type="match status" value="1"/>
</dbReference>
<sequence>MAEARSETEPCDLEEGESLAAPTLPKKGEAWLGTCSPSRFQGCWLGPELSESVALVRAHFRPRPDDIILATYTKCGMTWLKALAFAVAGRSRHAVAGDDHPLLTNLPHALVEDLEFPLRYLHPVAELEALPSPRLLCTHLPHQLLPSGVPALGCRVVYLCREPKGVLVSTWHYMNKVYHDSFTEFGRAFELFCEGVSLYGPVWDHYLGYWKQSMAEPSRVLFLKYDEMMADPANHVRMLAEFIGAPFTGGEESSGVVQEIVRLCSFENLKKLPVNSSGVTDPIGGLAIENSVFFRTAKVGDWKNYVTDEMAKKLDRVVEEKLGGCGLTF</sequence>
<gene>
    <name evidence="5" type="ORF">C2845_PM15G18210</name>
</gene>
<evidence type="ECO:0000313" key="6">
    <source>
        <dbReference type="Proteomes" id="UP000275267"/>
    </source>
</evidence>
<comment type="caution">
    <text evidence="5">The sequence shown here is derived from an EMBL/GenBank/DDBJ whole genome shotgun (WGS) entry which is preliminary data.</text>
</comment>
<comment type="similarity">
    <text evidence="1 3">Belongs to the sulfotransferase 1 family.</text>
</comment>
<feature type="domain" description="Sulfotransferase" evidence="4">
    <location>
        <begin position="64"/>
        <end position="326"/>
    </location>
</feature>
<dbReference type="AlphaFoldDB" id="A0A3L6Q7E6"/>
<dbReference type="Gene3D" id="3.40.50.300">
    <property type="entry name" value="P-loop containing nucleotide triphosphate hydrolases"/>
    <property type="match status" value="1"/>
</dbReference>
<accession>A0A3L6Q7E6</accession>
<organism evidence="5 6">
    <name type="scientific">Panicum miliaceum</name>
    <name type="common">Proso millet</name>
    <name type="synonym">Broomcorn millet</name>
    <dbReference type="NCBI Taxonomy" id="4540"/>
    <lineage>
        <taxon>Eukaryota</taxon>
        <taxon>Viridiplantae</taxon>
        <taxon>Streptophyta</taxon>
        <taxon>Embryophyta</taxon>
        <taxon>Tracheophyta</taxon>
        <taxon>Spermatophyta</taxon>
        <taxon>Magnoliopsida</taxon>
        <taxon>Liliopsida</taxon>
        <taxon>Poales</taxon>
        <taxon>Poaceae</taxon>
        <taxon>PACMAD clade</taxon>
        <taxon>Panicoideae</taxon>
        <taxon>Panicodae</taxon>
        <taxon>Paniceae</taxon>
        <taxon>Panicinae</taxon>
        <taxon>Panicum</taxon>
        <taxon>Panicum sect. Panicum</taxon>
    </lineage>
</organism>